<keyword evidence="1" id="KW-0862">Zinc</keyword>
<reference evidence="3" key="2">
    <citation type="submission" date="2025-08" db="UniProtKB">
        <authorList>
            <consortium name="Ensembl"/>
        </authorList>
    </citation>
    <scope>IDENTIFICATION</scope>
</reference>
<dbReference type="GO" id="GO:0008270">
    <property type="term" value="F:zinc ion binding"/>
    <property type="evidence" value="ECO:0007669"/>
    <property type="project" value="UniProtKB-KW"/>
</dbReference>
<dbReference type="SMART" id="SM00105">
    <property type="entry name" value="ArfGap"/>
    <property type="match status" value="1"/>
</dbReference>
<reference evidence="3 4" key="1">
    <citation type="journal article" date="2014" name="Nat. Genet.">
        <title>Whole-genome sequence of a flatfish provides insights into ZW sex chromosome evolution and adaptation to a benthic lifestyle.</title>
        <authorList>
            <person name="Chen S."/>
            <person name="Zhang G."/>
            <person name="Shao C."/>
            <person name="Huang Q."/>
            <person name="Liu G."/>
            <person name="Zhang P."/>
            <person name="Song W."/>
            <person name="An N."/>
            <person name="Chalopin D."/>
            <person name="Volff J.N."/>
            <person name="Hong Y."/>
            <person name="Li Q."/>
            <person name="Sha Z."/>
            <person name="Zhou H."/>
            <person name="Xie M."/>
            <person name="Yu Q."/>
            <person name="Liu Y."/>
            <person name="Xiang H."/>
            <person name="Wang N."/>
            <person name="Wu K."/>
            <person name="Yang C."/>
            <person name="Zhou Q."/>
            <person name="Liao X."/>
            <person name="Yang L."/>
            <person name="Hu Q."/>
            <person name="Zhang J."/>
            <person name="Meng L."/>
            <person name="Jin L."/>
            <person name="Tian Y."/>
            <person name="Lian J."/>
            <person name="Yang J."/>
            <person name="Miao G."/>
            <person name="Liu S."/>
            <person name="Liang Z."/>
            <person name="Yan F."/>
            <person name="Li Y."/>
            <person name="Sun B."/>
            <person name="Zhang H."/>
            <person name="Zhang J."/>
            <person name="Zhu Y."/>
            <person name="Du M."/>
            <person name="Zhao Y."/>
            <person name="Schartl M."/>
            <person name="Tang Q."/>
            <person name="Wang J."/>
        </authorList>
    </citation>
    <scope>NUCLEOTIDE SEQUENCE</scope>
</reference>
<sequence>PKTVAMRILENPCNKVCGDCNAANPEWASVNLLVVICQACAGHHRALGTNVSKVRSMKLDNNVWTEPLMQVSG</sequence>
<protein>
    <recommendedName>
        <fullName evidence="2">Arf-GAP domain-containing protein</fullName>
    </recommendedName>
</protein>
<evidence type="ECO:0000313" key="4">
    <source>
        <dbReference type="Proteomes" id="UP000265120"/>
    </source>
</evidence>
<dbReference type="PANTHER" id="PTHR45899:SF5">
    <property type="entry name" value="ARF-GAP WITH RHO-GAP DOMAIN, ANK REPEAT AND PH DOMAIN-CONTAINING PROTEIN 1-LIKE"/>
    <property type="match status" value="1"/>
</dbReference>
<dbReference type="GO" id="GO:0005547">
    <property type="term" value="F:phosphatidylinositol-3,4,5-trisphosphate binding"/>
    <property type="evidence" value="ECO:0007669"/>
    <property type="project" value="TreeGrafter"/>
</dbReference>
<keyword evidence="1" id="KW-0479">Metal-binding</keyword>
<accession>A0A3P8V900</accession>
<evidence type="ECO:0000256" key="1">
    <source>
        <dbReference type="PROSITE-ProRule" id="PRU00288"/>
    </source>
</evidence>
<dbReference type="InterPro" id="IPR038508">
    <property type="entry name" value="ArfGAP_dom_sf"/>
</dbReference>
<keyword evidence="4" id="KW-1185">Reference proteome</keyword>
<keyword evidence="1" id="KW-0863">Zinc-finger</keyword>
<feature type="domain" description="Arf-GAP" evidence="2">
    <location>
        <begin position="2"/>
        <end position="73"/>
    </location>
</feature>
<dbReference type="InParanoid" id="A0A3P8V900"/>
<reference evidence="3" key="3">
    <citation type="submission" date="2025-09" db="UniProtKB">
        <authorList>
            <consortium name="Ensembl"/>
        </authorList>
    </citation>
    <scope>IDENTIFICATION</scope>
</reference>
<dbReference type="InterPro" id="IPR052227">
    <property type="entry name" value="Arf-Rho-GAP_ANK-PH_domain"/>
</dbReference>
<dbReference type="InterPro" id="IPR001164">
    <property type="entry name" value="ArfGAP_dom"/>
</dbReference>
<dbReference type="GeneTree" id="ENSGT00940000157424"/>
<evidence type="ECO:0000259" key="2">
    <source>
        <dbReference type="PROSITE" id="PS50115"/>
    </source>
</evidence>
<dbReference type="GO" id="GO:0005096">
    <property type="term" value="F:GTPase activator activity"/>
    <property type="evidence" value="ECO:0007669"/>
    <property type="project" value="InterPro"/>
</dbReference>
<dbReference type="Gene3D" id="1.10.220.150">
    <property type="entry name" value="Arf GTPase activating protein"/>
    <property type="match status" value="1"/>
</dbReference>
<evidence type="ECO:0000313" key="3">
    <source>
        <dbReference type="Ensembl" id="ENSCSEP00000010619.1"/>
    </source>
</evidence>
<dbReference type="PRINTS" id="PR00405">
    <property type="entry name" value="REVINTRACTNG"/>
</dbReference>
<dbReference type="Pfam" id="PF01412">
    <property type="entry name" value="ArfGap"/>
    <property type="match status" value="1"/>
</dbReference>
<name>A0A3P8V900_CYNSE</name>
<dbReference type="PANTHER" id="PTHR45899">
    <property type="entry name" value="RHO GTPASE ACTIVATING PROTEIN AT 15B, ISOFORM C"/>
    <property type="match status" value="1"/>
</dbReference>
<dbReference type="Proteomes" id="UP000265120">
    <property type="component" value="Chromosome 1"/>
</dbReference>
<organism evidence="3 4">
    <name type="scientific">Cynoglossus semilaevis</name>
    <name type="common">Tongue sole</name>
    <dbReference type="NCBI Taxonomy" id="244447"/>
    <lineage>
        <taxon>Eukaryota</taxon>
        <taxon>Metazoa</taxon>
        <taxon>Chordata</taxon>
        <taxon>Craniata</taxon>
        <taxon>Vertebrata</taxon>
        <taxon>Euteleostomi</taxon>
        <taxon>Actinopterygii</taxon>
        <taxon>Neopterygii</taxon>
        <taxon>Teleostei</taxon>
        <taxon>Neoteleostei</taxon>
        <taxon>Acanthomorphata</taxon>
        <taxon>Carangaria</taxon>
        <taxon>Pleuronectiformes</taxon>
        <taxon>Pleuronectoidei</taxon>
        <taxon>Cynoglossidae</taxon>
        <taxon>Cynoglossinae</taxon>
        <taxon>Cynoglossus</taxon>
    </lineage>
</organism>
<dbReference type="Ensembl" id="ENSCSET00000010746.1">
    <property type="protein sequence ID" value="ENSCSEP00000010619.1"/>
    <property type="gene ID" value="ENSCSEG00000006811.1"/>
</dbReference>
<dbReference type="InterPro" id="IPR037278">
    <property type="entry name" value="ARFGAP/RecO"/>
</dbReference>
<dbReference type="GO" id="GO:0005737">
    <property type="term" value="C:cytoplasm"/>
    <property type="evidence" value="ECO:0007669"/>
    <property type="project" value="TreeGrafter"/>
</dbReference>
<proteinExistence type="predicted"/>
<dbReference type="SUPFAM" id="SSF57863">
    <property type="entry name" value="ArfGap/RecO-like zinc finger"/>
    <property type="match status" value="1"/>
</dbReference>
<dbReference type="GO" id="GO:0008360">
    <property type="term" value="P:regulation of cell shape"/>
    <property type="evidence" value="ECO:0007669"/>
    <property type="project" value="TreeGrafter"/>
</dbReference>
<dbReference type="AlphaFoldDB" id="A0A3P8V900"/>
<dbReference type="PROSITE" id="PS50115">
    <property type="entry name" value="ARFGAP"/>
    <property type="match status" value="1"/>
</dbReference>